<organism evidence="2 3">
    <name type="scientific">Dryococelus australis</name>
    <dbReference type="NCBI Taxonomy" id="614101"/>
    <lineage>
        <taxon>Eukaryota</taxon>
        <taxon>Metazoa</taxon>
        <taxon>Ecdysozoa</taxon>
        <taxon>Arthropoda</taxon>
        <taxon>Hexapoda</taxon>
        <taxon>Insecta</taxon>
        <taxon>Pterygota</taxon>
        <taxon>Neoptera</taxon>
        <taxon>Polyneoptera</taxon>
        <taxon>Phasmatodea</taxon>
        <taxon>Verophasmatodea</taxon>
        <taxon>Anareolatae</taxon>
        <taxon>Phasmatidae</taxon>
        <taxon>Eurycanthinae</taxon>
        <taxon>Dryococelus</taxon>
    </lineage>
</organism>
<proteinExistence type="predicted"/>
<sequence length="544" mass="61773">MHLYEQRTNHESKRRVEWRGEIEVLRADEGEMRREWSSAGMPTRRRPAQFPLTKIRYGIRKGIEPALSGTFSSQWNPFSPPNSSSSSIGVLSNSDKEKLGSFIRAYTDEIECRGTWEYPEKTNRRTGKSATFSMYGNPRLTPPGMLRQPNHRGFNLLAIRSGGVAADGPSQFFVLADTLLSDFLDTIKLRLTVDEETPIYRKRFFKFTLRAVLPRIQSGGGGRQSASLPPTRTGFDYQQGRSRIIVRGTRASRTMPLVEGFSRGSRRSTAHRIPFLRAAQTPLHLNILNRKLSTATSHPSTKIRCRVIIELLLHICNGGYKGRLKSLNCTRKKYIWRTSSTAMEYFNIYSVRQECYISGKKKWECLASLQYEVHDFPKQLLRTGQGKTSLRVAVVVVVVGEGAFGRLRGNLAANWEKAAGSKRWRTYFFYKARILSARPRSRSEGAIRATLTRTPSASSLLRAQRAVFSSRCSAVQIRSVDFKSGHFIVNRLGRYRSHRKASTAEALRAQVQRLARSSVRIIVRVLYRCASKHENESLGTTHFP</sequence>
<gene>
    <name evidence="2" type="ORF">PR048_028713</name>
</gene>
<protein>
    <recommendedName>
        <fullName evidence="4">Ribosomal protein S3</fullName>
    </recommendedName>
</protein>
<reference evidence="2 3" key="1">
    <citation type="submission" date="2023-02" db="EMBL/GenBank/DDBJ databases">
        <title>LHISI_Scaffold_Assembly.</title>
        <authorList>
            <person name="Stuart O.P."/>
            <person name="Cleave R."/>
            <person name="Magrath M.J.L."/>
            <person name="Mikheyev A.S."/>
        </authorList>
    </citation>
    <scope>NUCLEOTIDE SEQUENCE [LARGE SCALE GENOMIC DNA]</scope>
    <source>
        <strain evidence="2">Daus_M_001</strain>
        <tissue evidence="2">Leg muscle</tissue>
    </source>
</reference>
<accession>A0ABQ9GBT7</accession>
<comment type="caution">
    <text evidence="2">The sequence shown here is derived from an EMBL/GenBank/DDBJ whole genome shotgun (WGS) entry which is preliminary data.</text>
</comment>
<dbReference type="EMBL" id="JARBHB010000013">
    <property type="protein sequence ID" value="KAJ8869718.1"/>
    <property type="molecule type" value="Genomic_DNA"/>
</dbReference>
<keyword evidence="3" id="KW-1185">Reference proteome</keyword>
<evidence type="ECO:0000256" key="1">
    <source>
        <dbReference type="SAM" id="MobiDB-lite"/>
    </source>
</evidence>
<name>A0ABQ9GBT7_9NEOP</name>
<dbReference type="Proteomes" id="UP001159363">
    <property type="component" value="Chromosome 12"/>
</dbReference>
<feature type="region of interest" description="Disordered" evidence="1">
    <location>
        <begin position="127"/>
        <end position="146"/>
    </location>
</feature>
<evidence type="ECO:0008006" key="4">
    <source>
        <dbReference type="Google" id="ProtNLM"/>
    </source>
</evidence>
<evidence type="ECO:0000313" key="3">
    <source>
        <dbReference type="Proteomes" id="UP001159363"/>
    </source>
</evidence>
<evidence type="ECO:0000313" key="2">
    <source>
        <dbReference type="EMBL" id="KAJ8869718.1"/>
    </source>
</evidence>